<sequence length="74" mass="7598">MTVTEFAVTGMTCGHCETAIRTEVGLIPGVERIDVSAATGRLLVHTAAPAADPAALDRDVLAAVDEAGYTAERA</sequence>
<dbReference type="SUPFAM" id="SSF55008">
    <property type="entry name" value="HMA, heavy metal-associated domain"/>
    <property type="match status" value="1"/>
</dbReference>
<comment type="caution">
    <text evidence="2">The sequence shown here is derived from an EMBL/GenBank/DDBJ whole genome shotgun (WGS) entry which is preliminary data.</text>
</comment>
<feature type="domain" description="HMA" evidence="1">
    <location>
        <begin position="2"/>
        <end position="72"/>
    </location>
</feature>
<dbReference type="Gene3D" id="3.30.70.100">
    <property type="match status" value="1"/>
</dbReference>
<protein>
    <submittedName>
        <fullName evidence="2">Heavy-metal-associated domain-containing protein</fullName>
    </submittedName>
</protein>
<accession>A0A4S8PF70</accession>
<dbReference type="Proteomes" id="UP000305792">
    <property type="component" value="Unassembled WGS sequence"/>
</dbReference>
<name>A0A4S8PF70_9ACTN</name>
<keyword evidence="3" id="KW-1185">Reference proteome</keyword>
<dbReference type="InterPro" id="IPR006121">
    <property type="entry name" value="HMA_dom"/>
</dbReference>
<dbReference type="InterPro" id="IPR036163">
    <property type="entry name" value="HMA_dom_sf"/>
</dbReference>
<dbReference type="EMBL" id="STGX01000006">
    <property type="protein sequence ID" value="THV29073.1"/>
    <property type="molecule type" value="Genomic_DNA"/>
</dbReference>
<evidence type="ECO:0000313" key="2">
    <source>
        <dbReference type="EMBL" id="THV29073.1"/>
    </source>
</evidence>
<evidence type="ECO:0000313" key="3">
    <source>
        <dbReference type="Proteomes" id="UP000305792"/>
    </source>
</evidence>
<dbReference type="AlphaFoldDB" id="A0A4S8PF70"/>
<dbReference type="Pfam" id="PF00403">
    <property type="entry name" value="HMA"/>
    <property type="match status" value="1"/>
</dbReference>
<organism evidence="2 3">
    <name type="scientific">Glycomyces paridis</name>
    <dbReference type="NCBI Taxonomy" id="2126555"/>
    <lineage>
        <taxon>Bacteria</taxon>
        <taxon>Bacillati</taxon>
        <taxon>Actinomycetota</taxon>
        <taxon>Actinomycetes</taxon>
        <taxon>Glycomycetales</taxon>
        <taxon>Glycomycetaceae</taxon>
        <taxon>Glycomyces</taxon>
    </lineage>
</organism>
<proteinExistence type="predicted"/>
<reference evidence="2 3" key="1">
    <citation type="journal article" date="2018" name="Int. J. Syst. Evol. Microbiol.">
        <title>Glycomyces paridis sp. nov., isolated from the medicinal plant Paris polyphylla.</title>
        <authorList>
            <person name="Fang X.M."/>
            <person name="Bai J.L."/>
            <person name="Su J."/>
            <person name="Zhao L.L."/>
            <person name="Liu H.Y."/>
            <person name="Ma B.P."/>
            <person name="Zhang Y.Q."/>
            <person name="Yu L.Y."/>
        </authorList>
    </citation>
    <scope>NUCLEOTIDE SEQUENCE [LARGE SCALE GENOMIC DNA]</scope>
    <source>
        <strain evidence="2 3">CPCC 204357</strain>
    </source>
</reference>
<gene>
    <name evidence="2" type="ORF">E9998_10025</name>
</gene>
<dbReference type="GO" id="GO:0046872">
    <property type="term" value="F:metal ion binding"/>
    <property type="evidence" value="ECO:0007669"/>
    <property type="project" value="InterPro"/>
</dbReference>
<evidence type="ECO:0000259" key="1">
    <source>
        <dbReference type="PROSITE" id="PS50846"/>
    </source>
</evidence>
<dbReference type="CDD" id="cd00371">
    <property type="entry name" value="HMA"/>
    <property type="match status" value="1"/>
</dbReference>
<dbReference type="OrthoDB" id="9813965at2"/>
<dbReference type="PROSITE" id="PS50846">
    <property type="entry name" value="HMA_2"/>
    <property type="match status" value="1"/>
</dbReference>
<dbReference type="RefSeq" id="WP_136529567.1">
    <property type="nucleotide sequence ID" value="NZ_STGX01000006.1"/>
</dbReference>